<dbReference type="RefSeq" id="WP_107584723.1">
    <property type="nucleotide sequence ID" value="NZ_PZJJ01000010.1"/>
</dbReference>
<reference evidence="1 2" key="1">
    <citation type="submission" date="2018-03" db="EMBL/GenBank/DDBJ databases">
        <title>Alkalicoccus saliphilus sp. nov., isolated from a mineral pool.</title>
        <authorList>
            <person name="Zhao B."/>
        </authorList>
    </citation>
    <scope>NUCLEOTIDE SEQUENCE [LARGE SCALE GENOMIC DNA]</scope>
    <source>
        <strain evidence="1 2">6AG</strain>
    </source>
</reference>
<organism evidence="1 2">
    <name type="scientific">Alkalicoccus saliphilus</name>
    <dbReference type="NCBI Taxonomy" id="200989"/>
    <lineage>
        <taxon>Bacteria</taxon>
        <taxon>Bacillati</taxon>
        <taxon>Bacillota</taxon>
        <taxon>Bacilli</taxon>
        <taxon>Bacillales</taxon>
        <taxon>Bacillaceae</taxon>
        <taxon>Alkalicoccus</taxon>
    </lineage>
</organism>
<dbReference type="AlphaFoldDB" id="A0A2T4U6V7"/>
<dbReference type="EMBL" id="PZJJ01000010">
    <property type="protein sequence ID" value="PTL39122.1"/>
    <property type="molecule type" value="Genomic_DNA"/>
</dbReference>
<dbReference type="OrthoDB" id="290878at2"/>
<keyword evidence="2" id="KW-1185">Reference proteome</keyword>
<dbReference type="Proteomes" id="UP000240509">
    <property type="component" value="Unassembled WGS sequence"/>
</dbReference>
<evidence type="ECO:0000313" key="1">
    <source>
        <dbReference type="EMBL" id="PTL39122.1"/>
    </source>
</evidence>
<proteinExistence type="predicted"/>
<gene>
    <name evidence="1" type="ORF">C6Y45_08055</name>
</gene>
<sequence>MITANVEIESIRKEGRYILGTLLLDKGSRVERYELDCLMKKGNAGFEHVFLNGVNLLNGGVETGTYYSKEELYNIYAVGHAAKDLIIDFHESENIFYKKSRMMGMRPN</sequence>
<evidence type="ECO:0000313" key="2">
    <source>
        <dbReference type="Proteomes" id="UP000240509"/>
    </source>
</evidence>
<comment type="caution">
    <text evidence="1">The sequence shown here is derived from an EMBL/GenBank/DDBJ whole genome shotgun (WGS) entry which is preliminary data.</text>
</comment>
<name>A0A2T4U6V7_9BACI</name>
<protein>
    <submittedName>
        <fullName evidence="1">Uncharacterized protein</fullName>
    </submittedName>
</protein>
<accession>A0A2T4U6V7</accession>